<comment type="caution">
    <text evidence="3">The sequence shown here is derived from an EMBL/GenBank/DDBJ whole genome shotgun (WGS) entry which is preliminary data.</text>
</comment>
<sequence>MEKPGPKKRKRPEKSVIEEAVSEVLEKGQSINKTALIFNILRAYLAKIVKKVKASGETVYKHCPNIGNKRIFTTDQENMLADYLKIASKMCYGLTRQQTKKLAFDYAMANDITPDKWKEIKIASDDWLKGFMGRHKDLTVRKPESTSLSRATSFNKTNVNSFFEKLSTVLRKYNFPPHMIFNADETGCSTVTNPPKVIAERGSKQIGQVTSAERGRNISNNSVLY</sequence>
<feature type="domain" description="HTH CENPB-type" evidence="2">
    <location>
        <begin position="74"/>
        <end position="141"/>
    </location>
</feature>
<dbReference type="InterPro" id="IPR006600">
    <property type="entry name" value="HTH_CenpB_DNA-bd_dom"/>
</dbReference>
<proteinExistence type="predicted"/>
<dbReference type="Pfam" id="PF03221">
    <property type="entry name" value="HTH_Tnp_Tc5"/>
    <property type="match status" value="1"/>
</dbReference>
<evidence type="ECO:0000259" key="2">
    <source>
        <dbReference type="Pfam" id="PF03221"/>
    </source>
</evidence>
<keyword evidence="4" id="KW-1185">Reference proteome</keyword>
<accession>A0AAV1KJY0</accession>
<dbReference type="EMBL" id="CAVLGL010000046">
    <property type="protein sequence ID" value="CAK1582745.1"/>
    <property type="molecule type" value="Genomic_DNA"/>
</dbReference>
<evidence type="ECO:0000313" key="3">
    <source>
        <dbReference type="EMBL" id="CAK1582745.1"/>
    </source>
</evidence>
<name>A0AAV1KJY0_9NEOP</name>
<evidence type="ECO:0000313" key="4">
    <source>
        <dbReference type="Proteomes" id="UP001314205"/>
    </source>
</evidence>
<evidence type="ECO:0000256" key="1">
    <source>
        <dbReference type="ARBA" id="ARBA00023125"/>
    </source>
</evidence>
<reference evidence="3 4" key="1">
    <citation type="submission" date="2023-11" db="EMBL/GenBank/DDBJ databases">
        <authorList>
            <person name="Hedman E."/>
            <person name="Englund M."/>
            <person name="Stromberg M."/>
            <person name="Nyberg Akerstrom W."/>
            <person name="Nylinder S."/>
            <person name="Jareborg N."/>
            <person name="Kallberg Y."/>
            <person name="Kronander E."/>
        </authorList>
    </citation>
    <scope>NUCLEOTIDE SEQUENCE [LARGE SCALE GENOMIC DNA]</scope>
</reference>
<dbReference type="GO" id="GO:0003677">
    <property type="term" value="F:DNA binding"/>
    <property type="evidence" value="ECO:0007669"/>
    <property type="project" value="UniProtKB-KW"/>
</dbReference>
<dbReference type="Proteomes" id="UP001314205">
    <property type="component" value="Unassembled WGS sequence"/>
</dbReference>
<dbReference type="AlphaFoldDB" id="A0AAV1KJY0"/>
<keyword evidence="1" id="KW-0238">DNA-binding</keyword>
<gene>
    <name evidence="3" type="ORF">PARMNEM_LOCUS4239</name>
</gene>
<protein>
    <recommendedName>
        <fullName evidence="2">HTH CENPB-type domain-containing protein</fullName>
    </recommendedName>
</protein>
<organism evidence="3 4">
    <name type="scientific">Parnassius mnemosyne</name>
    <name type="common">clouded apollo</name>
    <dbReference type="NCBI Taxonomy" id="213953"/>
    <lineage>
        <taxon>Eukaryota</taxon>
        <taxon>Metazoa</taxon>
        <taxon>Ecdysozoa</taxon>
        <taxon>Arthropoda</taxon>
        <taxon>Hexapoda</taxon>
        <taxon>Insecta</taxon>
        <taxon>Pterygota</taxon>
        <taxon>Neoptera</taxon>
        <taxon>Endopterygota</taxon>
        <taxon>Lepidoptera</taxon>
        <taxon>Glossata</taxon>
        <taxon>Ditrysia</taxon>
        <taxon>Papilionoidea</taxon>
        <taxon>Papilionidae</taxon>
        <taxon>Parnassiinae</taxon>
        <taxon>Parnassini</taxon>
        <taxon>Parnassius</taxon>
        <taxon>Driopa</taxon>
    </lineage>
</organism>